<evidence type="ECO:0000259" key="5">
    <source>
        <dbReference type="PROSITE" id="PS50217"/>
    </source>
</evidence>
<dbReference type="PANTHER" id="PTHR40621">
    <property type="entry name" value="TRANSCRIPTION FACTOR KAPC-RELATED"/>
    <property type="match status" value="1"/>
</dbReference>
<dbReference type="Gene3D" id="1.20.5.170">
    <property type="match status" value="1"/>
</dbReference>
<dbReference type="InterPro" id="IPR046347">
    <property type="entry name" value="bZIP_sf"/>
</dbReference>
<feature type="region of interest" description="Disordered" evidence="4">
    <location>
        <begin position="162"/>
        <end position="185"/>
    </location>
</feature>
<dbReference type="PANTHER" id="PTHR40621:SF10">
    <property type="entry name" value="BZIP DOMAIN-CONTAINING PROTEIN"/>
    <property type="match status" value="1"/>
</dbReference>
<dbReference type="SUPFAM" id="SSF57959">
    <property type="entry name" value="Leucine zipper domain"/>
    <property type="match status" value="1"/>
</dbReference>
<dbReference type="CDD" id="cd14810">
    <property type="entry name" value="bZIP_u1"/>
    <property type="match status" value="1"/>
</dbReference>
<organism evidence="6 7">
    <name type="scientific">Umbelopsis vinacea</name>
    <dbReference type="NCBI Taxonomy" id="44442"/>
    <lineage>
        <taxon>Eukaryota</taxon>
        <taxon>Fungi</taxon>
        <taxon>Fungi incertae sedis</taxon>
        <taxon>Mucoromycota</taxon>
        <taxon>Mucoromycotina</taxon>
        <taxon>Umbelopsidomycetes</taxon>
        <taxon>Umbelopsidales</taxon>
        <taxon>Umbelopsidaceae</taxon>
        <taxon>Umbelopsis</taxon>
    </lineage>
</organism>
<evidence type="ECO:0000313" key="6">
    <source>
        <dbReference type="EMBL" id="KAG2175344.1"/>
    </source>
</evidence>
<sequence>MSTPSQFNLLFEGDSPDHQLNENHSSDDSATVGDAQDIVPKNDDGVETYTKAQWKAMSPKERRQLRNKISARNFRTRRKEYMTTIEIELERTKQFATKLQQQVDVYKSQNEEIRAENSQLRLQVLLLSQQRSVSPPQQAPIQQQQPQAWTQNMLTVPNMQPQVYQRSTPPTSPPSTASEYEGTLPASSSPYQVDLLTDMNPINFNAYSMDQIYTFLSHTVVPNWNIERVLNQSIPSQSTHDLYREYSLLAPALMSIIVRDTFVKNYQDFMKKSPLLLTAAPAATPVSITTSSKLGFSTRKSIENLSYKELKLIWDLLQSGLQQKDQAGVDQQQEEVLSKEPCLSQLIAGARTWIWMKANVCDVVNSYVSVYAKRLKLSQ</sequence>
<feature type="coiled-coil region" evidence="3">
    <location>
        <begin position="96"/>
        <end position="130"/>
    </location>
</feature>
<dbReference type="SMART" id="SM00338">
    <property type="entry name" value="BRLZ"/>
    <property type="match status" value="1"/>
</dbReference>
<reference evidence="6" key="1">
    <citation type="submission" date="2020-12" db="EMBL/GenBank/DDBJ databases">
        <title>Metabolic potential, ecology and presence of endohyphal bacteria is reflected in genomic diversity of Mucoromycotina.</title>
        <authorList>
            <person name="Muszewska A."/>
            <person name="Okrasinska A."/>
            <person name="Steczkiewicz K."/>
            <person name="Drgas O."/>
            <person name="Orlowska M."/>
            <person name="Perlinska-Lenart U."/>
            <person name="Aleksandrzak-Piekarczyk T."/>
            <person name="Szatraj K."/>
            <person name="Zielenkiewicz U."/>
            <person name="Pilsyk S."/>
            <person name="Malc E."/>
            <person name="Mieczkowski P."/>
            <person name="Kruszewska J.S."/>
            <person name="Biernat P."/>
            <person name="Pawlowska J."/>
        </authorList>
    </citation>
    <scope>NUCLEOTIDE SEQUENCE</scope>
    <source>
        <strain evidence="6">WA0000051536</strain>
    </source>
</reference>
<evidence type="ECO:0000256" key="4">
    <source>
        <dbReference type="SAM" id="MobiDB-lite"/>
    </source>
</evidence>
<dbReference type="Proteomes" id="UP000612746">
    <property type="component" value="Unassembled WGS sequence"/>
</dbReference>
<feature type="region of interest" description="Disordered" evidence="4">
    <location>
        <begin position="1"/>
        <end position="44"/>
    </location>
</feature>
<keyword evidence="2" id="KW-0539">Nucleus</keyword>
<proteinExistence type="predicted"/>
<dbReference type="InterPro" id="IPR050936">
    <property type="entry name" value="AP-1-like"/>
</dbReference>
<dbReference type="PROSITE" id="PS00036">
    <property type="entry name" value="BZIP_BASIC"/>
    <property type="match status" value="1"/>
</dbReference>
<dbReference type="AlphaFoldDB" id="A0A8H7UDC9"/>
<dbReference type="PROSITE" id="PS50217">
    <property type="entry name" value="BZIP"/>
    <property type="match status" value="1"/>
</dbReference>
<feature type="compositionally biased region" description="Basic and acidic residues" evidence="4">
    <location>
        <begin position="15"/>
        <end position="27"/>
    </location>
</feature>
<comment type="caution">
    <text evidence="6">The sequence shown here is derived from an EMBL/GenBank/DDBJ whole genome shotgun (WGS) entry which is preliminary data.</text>
</comment>
<keyword evidence="7" id="KW-1185">Reference proteome</keyword>
<dbReference type="GO" id="GO:0090575">
    <property type="term" value="C:RNA polymerase II transcription regulator complex"/>
    <property type="evidence" value="ECO:0007669"/>
    <property type="project" value="TreeGrafter"/>
</dbReference>
<dbReference type="GO" id="GO:0000976">
    <property type="term" value="F:transcription cis-regulatory region binding"/>
    <property type="evidence" value="ECO:0007669"/>
    <property type="project" value="InterPro"/>
</dbReference>
<evidence type="ECO:0000256" key="2">
    <source>
        <dbReference type="ARBA" id="ARBA00023242"/>
    </source>
</evidence>
<accession>A0A8H7UDC9</accession>
<dbReference type="GO" id="GO:0001228">
    <property type="term" value="F:DNA-binding transcription activator activity, RNA polymerase II-specific"/>
    <property type="evidence" value="ECO:0007669"/>
    <property type="project" value="TreeGrafter"/>
</dbReference>
<comment type="subcellular location">
    <subcellularLocation>
        <location evidence="1">Nucleus</location>
    </subcellularLocation>
</comment>
<gene>
    <name evidence="6" type="ORF">INT44_007832</name>
</gene>
<feature type="domain" description="BZIP" evidence="5">
    <location>
        <begin position="60"/>
        <end position="120"/>
    </location>
</feature>
<protein>
    <recommendedName>
        <fullName evidence="5">BZIP domain-containing protein</fullName>
    </recommendedName>
</protein>
<evidence type="ECO:0000256" key="1">
    <source>
        <dbReference type="ARBA" id="ARBA00004123"/>
    </source>
</evidence>
<dbReference type="InterPro" id="IPR004827">
    <property type="entry name" value="bZIP"/>
</dbReference>
<evidence type="ECO:0000256" key="3">
    <source>
        <dbReference type="SAM" id="Coils"/>
    </source>
</evidence>
<keyword evidence="3" id="KW-0175">Coiled coil</keyword>
<name>A0A8H7UDC9_9FUNG</name>
<dbReference type="EMBL" id="JAEPRA010000015">
    <property type="protein sequence ID" value="KAG2175344.1"/>
    <property type="molecule type" value="Genomic_DNA"/>
</dbReference>
<dbReference type="OrthoDB" id="5571888at2759"/>
<evidence type="ECO:0000313" key="7">
    <source>
        <dbReference type="Proteomes" id="UP000612746"/>
    </source>
</evidence>